<name>A0A5K7X053_9BACL</name>
<accession>A0A5K7X053</accession>
<sequence>MGASATLKAIFRTLAHQSAAVDDQIDRLKRANRKLGQEQAAGMHALRILTKPELGADWTGSKARTFQKKRDVAQDKMRAKLTTRVDSYQQRIEAKIHELQLKRDFLAGTRAMAYEANDLLHKGEKAADTLEHKLSKIKGRLF</sequence>
<dbReference type="RefSeq" id="WP_152080293.1">
    <property type="nucleotide sequence ID" value="NZ_AP021853.1"/>
</dbReference>
<dbReference type="EMBL" id="AP021853">
    <property type="protein sequence ID" value="BBN98080.1"/>
    <property type="molecule type" value="Genomic_DNA"/>
</dbReference>
<dbReference type="Proteomes" id="UP000326951">
    <property type="component" value="Chromosome"/>
</dbReference>
<protein>
    <submittedName>
        <fullName evidence="1">Uncharacterized protein</fullName>
    </submittedName>
</protein>
<organism evidence="1 2">
    <name type="scientific">Sporolactobacillus terrae</name>
    <dbReference type="NCBI Taxonomy" id="269673"/>
    <lineage>
        <taxon>Bacteria</taxon>
        <taxon>Bacillati</taxon>
        <taxon>Bacillota</taxon>
        <taxon>Bacilli</taxon>
        <taxon>Bacillales</taxon>
        <taxon>Sporolactobacillaceae</taxon>
        <taxon>Sporolactobacillus</taxon>
    </lineage>
</organism>
<reference evidence="1 2" key="1">
    <citation type="submission" date="2019-09" db="EMBL/GenBank/DDBJ databases">
        <title>Complete genome sequence of Sporolactobacillus terrae 70-3.</title>
        <authorList>
            <person name="Tanaka N."/>
            <person name="Shiwa Y."/>
            <person name="Fujita N."/>
            <person name="Tanasupawat S."/>
        </authorList>
    </citation>
    <scope>NUCLEOTIDE SEQUENCE [LARGE SCALE GENOMIC DNA]</scope>
    <source>
        <strain evidence="1 2">70-3</strain>
    </source>
</reference>
<dbReference type="AlphaFoldDB" id="A0A5K7X053"/>
<proteinExistence type="predicted"/>
<evidence type="ECO:0000313" key="2">
    <source>
        <dbReference type="Proteomes" id="UP000326951"/>
    </source>
</evidence>
<gene>
    <name evidence="1" type="primary">ywqH</name>
    <name evidence="1" type="ORF">St703_07850</name>
</gene>
<evidence type="ECO:0000313" key="1">
    <source>
        <dbReference type="EMBL" id="BBN98080.1"/>
    </source>
</evidence>